<dbReference type="PANTHER" id="PTHR30055">
    <property type="entry name" value="HTH-TYPE TRANSCRIPTIONAL REGULATOR RUTR"/>
    <property type="match status" value="1"/>
</dbReference>
<dbReference type="Gene3D" id="1.10.357.10">
    <property type="entry name" value="Tetracycline Repressor, domain 2"/>
    <property type="match status" value="1"/>
</dbReference>
<evidence type="ECO:0000313" key="6">
    <source>
        <dbReference type="EMBL" id="MFD1322860.1"/>
    </source>
</evidence>
<keyword evidence="2 4" id="KW-0238">DNA-binding</keyword>
<dbReference type="InterPro" id="IPR036271">
    <property type="entry name" value="Tet_transcr_reg_TetR-rel_C_sf"/>
</dbReference>
<dbReference type="RefSeq" id="WP_377572016.1">
    <property type="nucleotide sequence ID" value="NZ_JBHTMP010000025.1"/>
</dbReference>
<dbReference type="EMBL" id="JBHTMP010000025">
    <property type="protein sequence ID" value="MFD1322860.1"/>
    <property type="molecule type" value="Genomic_DNA"/>
</dbReference>
<dbReference type="SUPFAM" id="SSF46689">
    <property type="entry name" value="Homeodomain-like"/>
    <property type="match status" value="1"/>
</dbReference>
<dbReference type="PROSITE" id="PS50977">
    <property type="entry name" value="HTH_TETR_2"/>
    <property type="match status" value="1"/>
</dbReference>
<evidence type="ECO:0000259" key="5">
    <source>
        <dbReference type="PROSITE" id="PS50977"/>
    </source>
</evidence>
<sequence length="203" mass="21647">MSAPPPTASPAARRPRSDVLRNRQRLLTSARRSFHELGLDVSIEEIARRAGVGATTFYRHFPTRDALIEALLDDLVQGAREAANQAAAQGDPWTAFRTILVNGCALTPDDLALFDTIAALGPQFAERTRALTAEVIGDIVRRAQQAGVLRQDVTVDIVASFMRVAGHTTSPADRAVINDVLLNGLRSTASATTSAAGEPEPPA</sequence>
<dbReference type="Pfam" id="PF21597">
    <property type="entry name" value="TetR_C_43"/>
    <property type="match status" value="1"/>
</dbReference>
<comment type="caution">
    <text evidence="6">The sequence shown here is derived from an EMBL/GenBank/DDBJ whole genome shotgun (WGS) entry which is preliminary data.</text>
</comment>
<dbReference type="InterPro" id="IPR050109">
    <property type="entry name" value="HTH-type_TetR-like_transc_reg"/>
</dbReference>
<evidence type="ECO:0000256" key="1">
    <source>
        <dbReference type="ARBA" id="ARBA00023015"/>
    </source>
</evidence>
<dbReference type="SUPFAM" id="SSF48498">
    <property type="entry name" value="Tetracyclin repressor-like, C-terminal domain"/>
    <property type="match status" value="1"/>
</dbReference>
<accession>A0ABW3YGC6</accession>
<evidence type="ECO:0000256" key="4">
    <source>
        <dbReference type="PROSITE-ProRule" id="PRU00335"/>
    </source>
</evidence>
<organism evidence="6 7">
    <name type="scientific">Micromonospora sonneratiae</name>
    <dbReference type="NCBI Taxonomy" id="1184706"/>
    <lineage>
        <taxon>Bacteria</taxon>
        <taxon>Bacillati</taxon>
        <taxon>Actinomycetota</taxon>
        <taxon>Actinomycetes</taxon>
        <taxon>Micromonosporales</taxon>
        <taxon>Micromonosporaceae</taxon>
        <taxon>Micromonospora</taxon>
    </lineage>
</organism>
<keyword evidence="7" id="KW-1185">Reference proteome</keyword>
<evidence type="ECO:0000256" key="3">
    <source>
        <dbReference type="ARBA" id="ARBA00023163"/>
    </source>
</evidence>
<feature type="DNA-binding region" description="H-T-H motif" evidence="4">
    <location>
        <begin position="42"/>
        <end position="61"/>
    </location>
</feature>
<evidence type="ECO:0000256" key="2">
    <source>
        <dbReference type="ARBA" id="ARBA00023125"/>
    </source>
</evidence>
<feature type="domain" description="HTH tetR-type" evidence="5">
    <location>
        <begin position="20"/>
        <end position="79"/>
    </location>
</feature>
<protein>
    <submittedName>
        <fullName evidence="6">TetR/AcrR family transcriptional regulator</fullName>
    </submittedName>
</protein>
<dbReference type="PRINTS" id="PR00455">
    <property type="entry name" value="HTHTETR"/>
</dbReference>
<keyword evidence="3" id="KW-0804">Transcription</keyword>
<dbReference type="PANTHER" id="PTHR30055:SF234">
    <property type="entry name" value="HTH-TYPE TRANSCRIPTIONAL REGULATOR BETI"/>
    <property type="match status" value="1"/>
</dbReference>
<keyword evidence="1" id="KW-0805">Transcription regulation</keyword>
<evidence type="ECO:0000313" key="7">
    <source>
        <dbReference type="Proteomes" id="UP001597260"/>
    </source>
</evidence>
<dbReference type="InterPro" id="IPR049445">
    <property type="entry name" value="TetR_SbtR-like_C"/>
</dbReference>
<dbReference type="InterPro" id="IPR001647">
    <property type="entry name" value="HTH_TetR"/>
</dbReference>
<dbReference type="InterPro" id="IPR009057">
    <property type="entry name" value="Homeodomain-like_sf"/>
</dbReference>
<dbReference type="Pfam" id="PF00440">
    <property type="entry name" value="TetR_N"/>
    <property type="match status" value="1"/>
</dbReference>
<reference evidence="7" key="1">
    <citation type="journal article" date="2019" name="Int. J. Syst. Evol. Microbiol.">
        <title>The Global Catalogue of Microorganisms (GCM) 10K type strain sequencing project: providing services to taxonomists for standard genome sequencing and annotation.</title>
        <authorList>
            <consortium name="The Broad Institute Genomics Platform"/>
            <consortium name="The Broad Institute Genome Sequencing Center for Infectious Disease"/>
            <person name="Wu L."/>
            <person name="Ma J."/>
        </authorList>
    </citation>
    <scope>NUCLEOTIDE SEQUENCE [LARGE SCALE GENOMIC DNA]</scope>
    <source>
        <strain evidence="7">JCM 31037</strain>
    </source>
</reference>
<name>A0ABW3YGC6_9ACTN</name>
<dbReference type="Proteomes" id="UP001597260">
    <property type="component" value="Unassembled WGS sequence"/>
</dbReference>
<proteinExistence type="predicted"/>
<gene>
    <name evidence="6" type="ORF">ACFQ4H_17345</name>
</gene>